<protein>
    <recommendedName>
        <fullName evidence="3">Galectin</fullName>
    </recommendedName>
</protein>
<dbReference type="EMBL" id="JBHSHJ010000003">
    <property type="protein sequence ID" value="MFC4788361.1"/>
    <property type="molecule type" value="Genomic_DNA"/>
</dbReference>
<proteinExistence type="predicted"/>
<evidence type="ECO:0000313" key="1">
    <source>
        <dbReference type="EMBL" id="MFC4788361.1"/>
    </source>
</evidence>
<organism evidence="1 2">
    <name type="scientific">Giesbergeria sinuosa</name>
    <dbReference type="NCBI Taxonomy" id="80883"/>
    <lineage>
        <taxon>Bacteria</taxon>
        <taxon>Pseudomonadati</taxon>
        <taxon>Pseudomonadota</taxon>
        <taxon>Betaproteobacteria</taxon>
        <taxon>Burkholderiales</taxon>
        <taxon>Comamonadaceae</taxon>
        <taxon>Giesbergeria</taxon>
    </lineage>
</organism>
<name>A0ABV9QBG2_9BURK</name>
<sequence length="103" mass="11829">MFRVTGSATVEFVTEEGKTEQEIYGSEFSLEEGGWRNLGDNDHQYEALFIYFGEEFEIRFQATYLNGSISVYDLSTRGRVMILDDNINVEWGGSSNPEDDYDE</sequence>
<keyword evidence="2" id="KW-1185">Reference proteome</keyword>
<evidence type="ECO:0000313" key="2">
    <source>
        <dbReference type="Proteomes" id="UP001596001"/>
    </source>
</evidence>
<dbReference type="Proteomes" id="UP001596001">
    <property type="component" value="Unassembled WGS sequence"/>
</dbReference>
<evidence type="ECO:0008006" key="3">
    <source>
        <dbReference type="Google" id="ProtNLM"/>
    </source>
</evidence>
<reference evidence="2" key="1">
    <citation type="journal article" date="2019" name="Int. J. Syst. Evol. Microbiol.">
        <title>The Global Catalogue of Microorganisms (GCM) 10K type strain sequencing project: providing services to taxonomists for standard genome sequencing and annotation.</title>
        <authorList>
            <consortium name="The Broad Institute Genomics Platform"/>
            <consortium name="The Broad Institute Genome Sequencing Center for Infectious Disease"/>
            <person name="Wu L."/>
            <person name="Ma J."/>
        </authorList>
    </citation>
    <scope>NUCLEOTIDE SEQUENCE [LARGE SCALE GENOMIC DNA]</scope>
    <source>
        <strain evidence="2">CCUG 49452</strain>
    </source>
</reference>
<accession>A0ABV9QBG2</accession>
<comment type="caution">
    <text evidence="1">The sequence shown here is derived from an EMBL/GenBank/DDBJ whole genome shotgun (WGS) entry which is preliminary data.</text>
</comment>
<gene>
    <name evidence="1" type="ORF">ACFO6X_05105</name>
</gene>